<evidence type="ECO:0000256" key="1">
    <source>
        <dbReference type="SAM" id="MobiDB-lite"/>
    </source>
</evidence>
<dbReference type="Proteomes" id="UP000765509">
    <property type="component" value="Unassembled WGS sequence"/>
</dbReference>
<dbReference type="EMBL" id="AVOT02035783">
    <property type="protein sequence ID" value="MBW0530181.1"/>
    <property type="molecule type" value="Genomic_DNA"/>
</dbReference>
<proteinExistence type="predicted"/>
<keyword evidence="3" id="KW-1185">Reference proteome</keyword>
<feature type="region of interest" description="Disordered" evidence="1">
    <location>
        <begin position="1"/>
        <end position="25"/>
    </location>
</feature>
<evidence type="ECO:0000313" key="3">
    <source>
        <dbReference type="Proteomes" id="UP000765509"/>
    </source>
</evidence>
<protein>
    <recommendedName>
        <fullName evidence="4">BED-type domain-containing protein</fullName>
    </recommendedName>
</protein>
<reference evidence="2" key="1">
    <citation type="submission" date="2021-03" db="EMBL/GenBank/DDBJ databases">
        <title>Draft genome sequence of rust myrtle Austropuccinia psidii MF-1, a brazilian biotype.</title>
        <authorList>
            <person name="Quecine M.C."/>
            <person name="Pachon D.M.R."/>
            <person name="Bonatelli M.L."/>
            <person name="Correr F.H."/>
            <person name="Franceschini L.M."/>
            <person name="Leite T.F."/>
            <person name="Margarido G.R.A."/>
            <person name="Almeida C.A."/>
            <person name="Ferrarezi J.A."/>
            <person name="Labate C.A."/>
        </authorList>
    </citation>
    <scope>NUCLEOTIDE SEQUENCE</scope>
    <source>
        <strain evidence="2">MF-1</strain>
    </source>
</reference>
<accession>A0A9Q3F4C7</accession>
<feature type="compositionally biased region" description="Low complexity" evidence="1">
    <location>
        <begin position="1"/>
        <end position="14"/>
    </location>
</feature>
<comment type="caution">
    <text evidence="2">The sequence shown here is derived from an EMBL/GenBank/DDBJ whole genome shotgun (WGS) entry which is preliminary data.</text>
</comment>
<sequence>MFSTTTSQNTTTISDTEETTQPSPSERCSKAKRLWVWAYFKDIQDGLVQYQYLDWSGNKCNKWLKKDQTGSTKGMTDHLTGFHLIKNPNKISSEPQESIDKLLKSQPHKKVLSLETLKTTLAYFVSECNLPISITESSAFQSLLEL</sequence>
<organism evidence="2 3">
    <name type="scientific">Austropuccinia psidii MF-1</name>
    <dbReference type="NCBI Taxonomy" id="1389203"/>
    <lineage>
        <taxon>Eukaryota</taxon>
        <taxon>Fungi</taxon>
        <taxon>Dikarya</taxon>
        <taxon>Basidiomycota</taxon>
        <taxon>Pucciniomycotina</taxon>
        <taxon>Pucciniomycetes</taxon>
        <taxon>Pucciniales</taxon>
        <taxon>Sphaerophragmiaceae</taxon>
        <taxon>Austropuccinia</taxon>
    </lineage>
</organism>
<evidence type="ECO:0008006" key="4">
    <source>
        <dbReference type="Google" id="ProtNLM"/>
    </source>
</evidence>
<name>A0A9Q3F4C7_9BASI</name>
<dbReference type="AlphaFoldDB" id="A0A9Q3F4C7"/>
<evidence type="ECO:0000313" key="2">
    <source>
        <dbReference type="EMBL" id="MBW0530181.1"/>
    </source>
</evidence>
<gene>
    <name evidence="2" type="ORF">O181_069896</name>
</gene>
<dbReference type="OrthoDB" id="2677917at2759"/>